<comment type="cofactor">
    <cofactor evidence="1">
        <name>[4Fe-4S] cluster</name>
        <dbReference type="ChEBI" id="CHEBI:49883"/>
    </cofactor>
</comment>
<keyword evidence="6" id="KW-0949">S-adenosyl-L-methionine</keyword>
<feature type="domain" description="Radical SAM core" evidence="13">
    <location>
        <begin position="28"/>
        <end position="176"/>
    </location>
</feature>
<dbReference type="InterPro" id="IPR001989">
    <property type="entry name" value="Radical_activat_CS"/>
</dbReference>
<dbReference type="PROSITE" id="PS51918">
    <property type="entry name" value="RADICAL_SAM"/>
    <property type="match status" value="1"/>
</dbReference>
<dbReference type="EC" id="1.97.1.-" evidence="12"/>
<dbReference type="InterPro" id="IPR007197">
    <property type="entry name" value="rSAM"/>
</dbReference>
<dbReference type="CDD" id="cd01335">
    <property type="entry name" value="Radical_SAM"/>
    <property type="match status" value="1"/>
</dbReference>
<evidence type="ECO:0000256" key="5">
    <source>
        <dbReference type="ARBA" id="ARBA00022485"/>
    </source>
</evidence>
<organism evidence="14 15">
    <name type="scientific">Helicobacter valdiviensis</name>
    <dbReference type="NCBI Taxonomy" id="1458358"/>
    <lineage>
        <taxon>Bacteria</taxon>
        <taxon>Pseudomonadati</taxon>
        <taxon>Campylobacterota</taxon>
        <taxon>Epsilonproteobacteria</taxon>
        <taxon>Campylobacterales</taxon>
        <taxon>Helicobacteraceae</taxon>
        <taxon>Helicobacter</taxon>
    </lineage>
</organism>
<dbReference type="GO" id="GO:0043365">
    <property type="term" value="F:[formate-C-acetyltransferase]-activating enzyme activity"/>
    <property type="evidence" value="ECO:0007669"/>
    <property type="project" value="InterPro"/>
</dbReference>
<keyword evidence="15" id="KW-1185">Reference proteome</keyword>
<dbReference type="Proteomes" id="UP000249746">
    <property type="component" value="Unassembled WGS sequence"/>
</dbReference>
<keyword evidence="7" id="KW-0479">Metal-binding</keyword>
<dbReference type="PIRSF" id="PIRSF000368">
    <property type="entry name" value="NrdG"/>
    <property type="match status" value="1"/>
</dbReference>
<evidence type="ECO:0000256" key="1">
    <source>
        <dbReference type="ARBA" id="ARBA00001966"/>
    </source>
</evidence>
<evidence type="ECO:0000256" key="9">
    <source>
        <dbReference type="ARBA" id="ARBA00023004"/>
    </source>
</evidence>
<keyword evidence="9" id="KW-0408">Iron</keyword>
<evidence type="ECO:0000256" key="11">
    <source>
        <dbReference type="ARBA" id="ARBA00047365"/>
    </source>
</evidence>
<evidence type="ECO:0000256" key="6">
    <source>
        <dbReference type="ARBA" id="ARBA00022691"/>
    </source>
</evidence>
<dbReference type="SUPFAM" id="SSF102114">
    <property type="entry name" value="Radical SAM enzymes"/>
    <property type="match status" value="1"/>
</dbReference>
<evidence type="ECO:0000259" key="13">
    <source>
        <dbReference type="PROSITE" id="PS51918"/>
    </source>
</evidence>
<evidence type="ECO:0000313" key="15">
    <source>
        <dbReference type="Proteomes" id="UP000249746"/>
    </source>
</evidence>
<name>A0A2W6PL48_9HELI</name>
<dbReference type="GO" id="GO:0046872">
    <property type="term" value="F:metal ion binding"/>
    <property type="evidence" value="ECO:0007669"/>
    <property type="project" value="UniProtKB-KW"/>
</dbReference>
<keyword evidence="10" id="KW-0411">Iron-sulfur</keyword>
<evidence type="ECO:0000256" key="7">
    <source>
        <dbReference type="ARBA" id="ARBA00022723"/>
    </source>
</evidence>
<comment type="caution">
    <text evidence="14">The sequence shown here is derived from an EMBL/GenBank/DDBJ whole genome shotgun (WGS) entry which is preliminary data.</text>
</comment>
<accession>A0A2W6PL48</accession>
<dbReference type="InterPro" id="IPR034457">
    <property type="entry name" value="Organic_radical-activating"/>
</dbReference>
<dbReference type="SFLD" id="SFLDS00029">
    <property type="entry name" value="Radical_SAM"/>
    <property type="match status" value="1"/>
</dbReference>
<dbReference type="PANTHER" id="PTHR30352">
    <property type="entry name" value="PYRUVATE FORMATE-LYASE-ACTIVATING ENZYME"/>
    <property type="match status" value="1"/>
</dbReference>
<dbReference type="SFLD" id="SFLDG01063">
    <property type="entry name" value="activating_enzymes__group_1"/>
    <property type="match status" value="1"/>
</dbReference>
<dbReference type="Gene3D" id="3.20.20.70">
    <property type="entry name" value="Aldolase class I"/>
    <property type="match status" value="1"/>
</dbReference>
<proteinExistence type="inferred from homology"/>
<evidence type="ECO:0000256" key="3">
    <source>
        <dbReference type="ARBA" id="ARBA00009777"/>
    </source>
</evidence>
<evidence type="ECO:0000256" key="10">
    <source>
        <dbReference type="ARBA" id="ARBA00023014"/>
    </source>
</evidence>
<dbReference type="AlphaFoldDB" id="A0A2W6PL48"/>
<comment type="function">
    <text evidence="2 12">Activation of anaerobic ribonucleoside-triphosphate reductase under anaerobic conditions by generation of an organic free radical, using S-adenosylmethionine and reduced flavodoxin as cosubstrates to produce 5'-deoxy-adenosine.</text>
</comment>
<dbReference type="Pfam" id="PF13353">
    <property type="entry name" value="Fer4_12"/>
    <property type="match status" value="1"/>
</dbReference>
<dbReference type="PROSITE" id="PS01087">
    <property type="entry name" value="RADICAL_ACTIVATING"/>
    <property type="match status" value="1"/>
</dbReference>
<reference evidence="14 15" key="1">
    <citation type="submission" date="2017-03" db="EMBL/GenBank/DDBJ databases">
        <title>Genomic and clinical evidence uncovers the enterohepatic species Helicobacter valdiviensis as a potential human intestinal pathogen.</title>
        <authorList>
            <person name="Fresia P."/>
            <person name="Jara R."/>
            <person name="Sierra R."/>
            <person name="Ferres I."/>
            <person name="Greif G."/>
            <person name="Iraola G."/>
            <person name="Collado L."/>
        </authorList>
    </citation>
    <scope>NUCLEOTIDE SEQUENCE [LARGE SCALE GENOMIC DNA]</scope>
    <source>
        <strain evidence="14 15">WBE14</strain>
    </source>
</reference>
<dbReference type="InterPro" id="IPR013785">
    <property type="entry name" value="Aldolase_TIM"/>
</dbReference>
<dbReference type="OrthoDB" id="9782387at2"/>
<comment type="catalytic activity">
    <reaction evidence="11">
        <text>glycyl-[protein] + reduced [flavodoxin] + S-adenosyl-L-methionine = glycin-2-yl radical-[protein] + semiquinone [flavodoxin] + 5'-deoxyadenosine + L-methionine + H(+)</text>
        <dbReference type="Rhea" id="RHEA:61976"/>
        <dbReference type="Rhea" id="RHEA-COMP:10622"/>
        <dbReference type="Rhea" id="RHEA-COMP:14480"/>
        <dbReference type="Rhea" id="RHEA-COMP:15993"/>
        <dbReference type="Rhea" id="RHEA-COMP:15994"/>
        <dbReference type="ChEBI" id="CHEBI:15378"/>
        <dbReference type="ChEBI" id="CHEBI:17319"/>
        <dbReference type="ChEBI" id="CHEBI:29947"/>
        <dbReference type="ChEBI" id="CHEBI:32722"/>
        <dbReference type="ChEBI" id="CHEBI:57618"/>
        <dbReference type="ChEBI" id="CHEBI:57844"/>
        <dbReference type="ChEBI" id="CHEBI:59789"/>
        <dbReference type="ChEBI" id="CHEBI:140311"/>
    </reaction>
</comment>
<protein>
    <recommendedName>
        <fullName evidence="4 12">Anaerobic ribonucleoside-triphosphate reductase-activating protein</fullName>
        <ecNumber evidence="12">1.97.1.-</ecNumber>
    </recommendedName>
</protein>
<dbReference type="InterPro" id="IPR012837">
    <property type="entry name" value="NrdG"/>
</dbReference>
<dbReference type="SFLD" id="SFLDF00299">
    <property type="entry name" value="anaerobic_ribonucleoside-triph"/>
    <property type="match status" value="1"/>
</dbReference>
<evidence type="ECO:0000313" key="14">
    <source>
        <dbReference type="EMBL" id="PZT47383.1"/>
    </source>
</evidence>
<keyword evidence="5" id="KW-0004">4Fe-4S</keyword>
<keyword evidence="8 12" id="KW-0560">Oxidoreductase</keyword>
<dbReference type="NCBIfam" id="TIGR02491">
    <property type="entry name" value="NrdG"/>
    <property type="match status" value="1"/>
</dbReference>
<dbReference type="GO" id="GO:0004748">
    <property type="term" value="F:ribonucleoside-diphosphate reductase activity, thioredoxin disulfide as acceptor"/>
    <property type="evidence" value="ECO:0007669"/>
    <property type="project" value="TreeGrafter"/>
</dbReference>
<evidence type="ECO:0000256" key="2">
    <source>
        <dbReference type="ARBA" id="ARBA00003852"/>
    </source>
</evidence>
<dbReference type="InterPro" id="IPR058240">
    <property type="entry name" value="rSAM_sf"/>
</dbReference>
<evidence type="ECO:0000256" key="8">
    <source>
        <dbReference type="ARBA" id="ARBA00023002"/>
    </source>
</evidence>
<evidence type="ECO:0000256" key="12">
    <source>
        <dbReference type="PIRNR" id="PIRNR000368"/>
    </source>
</evidence>
<dbReference type="EMBL" id="NBIU01000037">
    <property type="protein sequence ID" value="PZT47383.1"/>
    <property type="molecule type" value="Genomic_DNA"/>
</dbReference>
<sequence length="176" mass="20199">MMRKRQKSMIEKNTIFLRIAGIIEESITDGFGLRYVIFLQGCTHKCKGCQNPHTHDLKGGFLKDCGEILEDLRKNPLLQGVTFSGGEPLLQAKNLQILAKEIKALGLDLTLYTGYTYEELKEVKEFYCLLELCDVLVDGRFILEQRDLSLRFRGSTNQRLIDVQKTLSLEKIVEFH</sequence>
<gene>
    <name evidence="14" type="ORF">B6S12_09285</name>
</gene>
<comment type="similarity">
    <text evidence="3 12">Belongs to the organic radical-activating enzymes family.</text>
</comment>
<dbReference type="PANTHER" id="PTHR30352:SF2">
    <property type="entry name" value="ANAEROBIC RIBONUCLEOSIDE-TRIPHOSPHATE REDUCTASE-ACTIVATING PROTEIN"/>
    <property type="match status" value="1"/>
</dbReference>
<evidence type="ECO:0000256" key="4">
    <source>
        <dbReference type="ARBA" id="ARBA00014281"/>
    </source>
</evidence>
<dbReference type="SFLD" id="SFLDG01066">
    <property type="entry name" value="organic_radical-activating_enz"/>
    <property type="match status" value="1"/>
</dbReference>
<dbReference type="GO" id="GO:0051539">
    <property type="term" value="F:4 iron, 4 sulfur cluster binding"/>
    <property type="evidence" value="ECO:0007669"/>
    <property type="project" value="UniProtKB-KW"/>
</dbReference>